<feature type="binding site" evidence="3">
    <location>
        <position position="207"/>
    </location>
    <ligand>
        <name>Cu cation</name>
        <dbReference type="ChEBI" id="CHEBI:23378"/>
    </ligand>
</feature>
<feature type="region of interest" description="Disordered" evidence="5">
    <location>
        <begin position="37"/>
        <end position="58"/>
    </location>
</feature>
<evidence type="ECO:0000256" key="2">
    <source>
        <dbReference type="ARBA" id="ARBA00023008"/>
    </source>
</evidence>
<keyword evidence="2 3" id="KW-0186">Copper</keyword>
<keyword evidence="4" id="KW-1015">Disulfide bond</keyword>
<keyword evidence="6" id="KW-0732">Signal</keyword>
<dbReference type="PROSITE" id="PS51352">
    <property type="entry name" value="THIOREDOXIN_2"/>
    <property type="match status" value="1"/>
</dbReference>
<dbReference type="GO" id="GO:0046872">
    <property type="term" value="F:metal ion binding"/>
    <property type="evidence" value="ECO:0007669"/>
    <property type="project" value="UniProtKB-KW"/>
</dbReference>
<evidence type="ECO:0000259" key="7">
    <source>
        <dbReference type="PROSITE" id="PS51352"/>
    </source>
</evidence>
<name>Q0RQC5_FRAAA</name>
<feature type="domain" description="Thioredoxin" evidence="7">
    <location>
        <begin position="67"/>
        <end position="244"/>
    </location>
</feature>
<evidence type="ECO:0000256" key="1">
    <source>
        <dbReference type="ARBA" id="ARBA00010996"/>
    </source>
</evidence>
<dbReference type="PROSITE" id="PS51257">
    <property type="entry name" value="PROKAR_LIPOPROTEIN"/>
    <property type="match status" value="1"/>
</dbReference>
<feature type="binding site" evidence="3">
    <location>
        <position position="110"/>
    </location>
    <ligand>
        <name>Cu cation</name>
        <dbReference type="ChEBI" id="CHEBI:23378"/>
    </ligand>
</feature>
<evidence type="ECO:0000256" key="5">
    <source>
        <dbReference type="SAM" id="MobiDB-lite"/>
    </source>
</evidence>
<feature type="signal peptide" evidence="6">
    <location>
        <begin position="1"/>
        <end position="27"/>
    </location>
</feature>
<organism evidence="8 9">
    <name type="scientific">Frankia alni (strain DSM 45986 / CECT 9034 / ACN14a)</name>
    <dbReference type="NCBI Taxonomy" id="326424"/>
    <lineage>
        <taxon>Bacteria</taxon>
        <taxon>Bacillati</taxon>
        <taxon>Actinomycetota</taxon>
        <taxon>Actinomycetes</taxon>
        <taxon>Frankiales</taxon>
        <taxon>Frankiaceae</taxon>
        <taxon>Frankia</taxon>
    </lineage>
</organism>
<sequence>MAAGPVRRGLAALVAAVVGIGAFVACGGDGSADGASAGDASTAVAGGPPSGSGVAATAGGGWHGTVPGVAVPRPSFVLTDTAGHRFDFARATAGRATLLFFGYTHCPDVCPTTMADLAAARQVAGPVTAARVTVVFVTTDPARDTPAVLRHWLAQFDAGFIGLTGTPAQIDAAQRAVGVPVALADPATRASAGTGTGDDRPAYLVGHASQVLGIGPDDRIRVRYFADTTVAEYVADLPRLVAAL</sequence>
<dbReference type="InterPro" id="IPR003782">
    <property type="entry name" value="SCO1/SenC"/>
</dbReference>
<evidence type="ECO:0000256" key="4">
    <source>
        <dbReference type="PIRSR" id="PIRSR603782-2"/>
    </source>
</evidence>
<protein>
    <submittedName>
        <fullName evidence="8">Sco1/SenC family protein putative signal peptide</fullName>
    </submittedName>
</protein>
<dbReference type="OrthoDB" id="9790194at2"/>
<evidence type="ECO:0000256" key="3">
    <source>
        <dbReference type="PIRSR" id="PIRSR603782-1"/>
    </source>
</evidence>
<keyword evidence="9" id="KW-1185">Reference proteome</keyword>
<dbReference type="Pfam" id="PF02630">
    <property type="entry name" value="SCO1-SenC"/>
    <property type="match status" value="1"/>
</dbReference>
<dbReference type="PANTHER" id="PTHR12151:SF25">
    <property type="entry name" value="LINALOOL DEHYDRATASE_ISOMERASE DOMAIN-CONTAINING PROTEIN"/>
    <property type="match status" value="1"/>
</dbReference>
<dbReference type="RefSeq" id="WP_011602785.1">
    <property type="nucleotide sequence ID" value="NC_008278.1"/>
</dbReference>
<dbReference type="SUPFAM" id="SSF52833">
    <property type="entry name" value="Thioredoxin-like"/>
    <property type="match status" value="1"/>
</dbReference>
<dbReference type="Proteomes" id="UP000000657">
    <property type="component" value="Chromosome"/>
</dbReference>
<dbReference type="KEGG" id="fal:FRAAL1595"/>
<dbReference type="PANTHER" id="PTHR12151">
    <property type="entry name" value="ELECTRON TRANSPORT PROTIN SCO1/SENC FAMILY MEMBER"/>
    <property type="match status" value="1"/>
</dbReference>
<dbReference type="CDD" id="cd02968">
    <property type="entry name" value="SCO"/>
    <property type="match status" value="1"/>
</dbReference>
<comment type="similarity">
    <text evidence="1">Belongs to the SCO1/2 family.</text>
</comment>
<dbReference type="InterPro" id="IPR013766">
    <property type="entry name" value="Thioredoxin_domain"/>
</dbReference>
<feature type="binding site" evidence="3">
    <location>
        <position position="106"/>
    </location>
    <ligand>
        <name>Cu cation</name>
        <dbReference type="ChEBI" id="CHEBI:23378"/>
    </ligand>
</feature>
<reference evidence="8 9" key="1">
    <citation type="journal article" date="2007" name="Genome Res.">
        <title>Genome characteristics of facultatively symbiotic Frankia sp. strains reflect host range and host plant biogeography.</title>
        <authorList>
            <person name="Normand P."/>
            <person name="Lapierre P."/>
            <person name="Tisa L.S."/>
            <person name="Gogarten J.P."/>
            <person name="Alloisio N."/>
            <person name="Bagnarol E."/>
            <person name="Bassi C.A."/>
            <person name="Berry A.M."/>
            <person name="Bickhart D.M."/>
            <person name="Choisne N."/>
            <person name="Couloux A."/>
            <person name="Cournoyer B."/>
            <person name="Cruveiller S."/>
            <person name="Daubin V."/>
            <person name="Demange N."/>
            <person name="Francino M.P."/>
            <person name="Goltsman E."/>
            <person name="Huang Y."/>
            <person name="Kopp O.R."/>
            <person name="Labarre L."/>
            <person name="Lapidus A."/>
            <person name="Lavire C."/>
            <person name="Marechal J."/>
            <person name="Martinez M."/>
            <person name="Mastronunzio J.E."/>
            <person name="Mullin B.C."/>
            <person name="Niemann J."/>
            <person name="Pujic P."/>
            <person name="Rawnsley T."/>
            <person name="Rouy Z."/>
            <person name="Schenowitz C."/>
            <person name="Sellstedt A."/>
            <person name="Tavares F."/>
            <person name="Tomkins J.P."/>
            <person name="Vallenet D."/>
            <person name="Valverde C."/>
            <person name="Wall L.G."/>
            <person name="Wang Y."/>
            <person name="Medigue C."/>
            <person name="Benson D.R."/>
        </authorList>
    </citation>
    <scope>NUCLEOTIDE SEQUENCE [LARGE SCALE GENOMIC DNA]</scope>
    <source>
        <strain evidence="9">DSM 45986 / CECT 9034 / ACN14a</strain>
    </source>
</reference>
<dbReference type="InterPro" id="IPR036249">
    <property type="entry name" value="Thioredoxin-like_sf"/>
</dbReference>
<dbReference type="STRING" id="326424.FRAAL1595"/>
<dbReference type="Gene3D" id="3.40.30.10">
    <property type="entry name" value="Glutaredoxin"/>
    <property type="match status" value="1"/>
</dbReference>
<dbReference type="eggNOG" id="COG1999">
    <property type="taxonomic scope" value="Bacteria"/>
</dbReference>
<accession>Q0RQC5</accession>
<feature type="disulfide bond" description="Redox-active" evidence="4">
    <location>
        <begin position="106"/>
        <end position="110"/>
    </location>
</feature>
<dbReference type="HOGENOM" id="CLU_050131_3_2_11"/>
<proteinExistence type="inferred from homology"/>
<evidence type="ECO:0000313" key="8">
    <source>
        <dbReference type="EMBL" id="CAJ60251.1"/>
    </source>
</evidence>
<feature type="chain" id="PRO_5039284240" evidence="6">
    <location>
        <begin position="28"/>
        <end position="244"/>
    </location>
</feature>
<keyword evidence="3" id="KW-0479">Metal-binding</keyword>
<dbReference type="AlphaFoldDB" id="Q0RQC5"/>
<evidence type="ECO:0000313" key="9">
    <source>
        <dbReference type="Proteomes" id="UP000000657"/>
    </source>
</evidence>
<evidence type="ECO:0000256" key="6">
    <source>
        <dbReference type="SAM" id="SignalP"/>
    </source>
</evidence>
<dbReference type="EMBL" id="CT573213">
    <property type="protein sequence ID" value="CAJ60251.1"/>
    <property type="molecule type" value="Genomic_DNA"/>
</dbReference>
<feature type="compositionally biased region" description="Low complexity" evidence="5">
    <location>
        <begin position="37"/>
        <end position="57"/>
    </location>
</feature>
<gene>
    <name evidence="8" type="ordered locus">FRAAL1595</name>
</gene>